<dbReference type="PANTHER" id="PTHR23131">
    <property type="entry name" value="ENDORIBONUCLEASE LACTB2"/>
    <property type="match status" value="1"/>
</dbReference>
<dbReference type="PANTHER" id="PTHR23131:SF0">
    <property type="entry name" value="ENDORIBONUCLEASE LACTB2"/>
    <property type="match status" value="1"/>
</dbReference>
<dbReference type="SUPFAM" id="SSF56281">
    <property type="entry name" value="Metallo-hydrolase/oxidoreductase"/>
    <property type="match status" value="1"/>
</dbReference>
<dbReference type="Pfam" id="PF17778">
    <property type="entry name" value="WHD_BLACT"/>
    <property type="match status" value="1"/>
</dbReference>
<sequence length="257" mass="26534">MEADLAQIRADNPGPFTLEGTNTWLVGRGPCWVVDPGPAQDAHLDRVAADAAARGGVGGIAVTHGHPDHTGGVAGLLERIGSVPVGAAAWDGATVRLADGDGFGPLTAVATPGHAPDHLAFLAGTALFTGDAVLGHGSVYVAPDPGAMAAYLAALDRMIALRPEVICPGHGPLVLDAAAKLEEYRDHRLDRERRLIAALDAGERTVEGILHRAWPDVPQILHRAAAVTLAAHLDKLEDEGRLPDGVDRTGIPDIGAA</sequence>
<gene>
    <name evidence="2" type="ORF">UFOPK3674_00945</name>
</gene>
<dbReference type="InterPro" id="IPR041516">
    <property type="entry name" value="LACTB2_WH"/>
</dbReference>
<evidence type="ECO:0000259" key="1">
    <source>
        <dbReference type="SMART" id="SM00849"/>
    </source>
</evidence>
<dbReference type="SMART" id="SM00849">
    <property type="entry name" value="Lactamase_B"/>
    <property type="match status" value="1"/>
</dbReference>
<dbReference type="Gene3D" id="3.60.15.10">
    <property type="entry name" value="Ribonuclease Z/Hydroxyacylglutathione hydrolase-like"/>
    <property type="match status" value="1"/>
</dbReference>
<dbReference type="InterPro" id="IPR036866">
    <property type="entry name" value="RibonucZ/Hydroxyglut_hydro"/>
</dbReference>
<proteinExistence type="predicted"/>
<evidence type="ECO:0000313" key="2">
    <source>
        <dbReference type="EMBL" id="CAB4927519.1"/>
    </source>
</evidence>
<dbReference type="Pfam" id="PF00753">
    <property type="entry name" value="Lactamase_B"/>
    <property type="match status" value="2"/>
</dbReference>
<dbReference type="InterPro" id="IPR001279">
    <property type="entry name" value="Metallo-B-lactamas"/>
</dbReference>
<accession>A0A6J7I9T3</accession>
<feature type="domain" description="Metallo-beta-lactamase" evidence="1">
    <location>
        <begin position="20"/>
        <end position="170"/>
    </location>
</feature>
<dbReference type="AlphaFoldDB" id="A0A6J7I9T3"/>
<name>A0A6J7I9T3_9ZZZZ</name>
<organism evidence="2">
    <name type="scientific">freshwater metagenome</name>
    <dbReference type="NCBI Taxonomy" id="449393"/>
    <lineage>
        <taxon>unclassified sequences</taxon>
        <taxon>metagenomes</taxon>
        <taxon>ecological metagenomes</taxon>
    </lineage>
</organism>
<protein>
    <submittedName>
        <fullName evidence="2">Unannotated protein</fullName>
    </submittedName>
</protein>
<dbReference type="EMBL" id="CAFBMX010000004">
    <property type="protein sequence ID" value="CAB4927519.1"/>
    <property type="molecule type" value="Genomic_DNA"/>
</dbReference>
<dbReference type="InterPro" id="IPR050662">
    <property type="entry name" value="Sec-metab_biosynth-thioest"/>
</dbReference>
<reference evidence="2" key="1">
    <citation type="submission" date="2020-05" db="EMBL/GenBank/DDBJ databases">
        <authorList>
            <person name="Chiriac C."/>
            <person name="Salcher M."/>
            <person name="Ghai R."/>
            <person name="Kavagutti S V."/>
        </authorList>
    </citation>
    <scope>NUCLEOTIDE SEQUENCE</scope>
</reference>
<dbReference type="Gene3D" id="1.10.10.10">
    <property type="entry name" value="Winged helix-like DNA-binding domain superfamily/Winged helix DNA-binding domain"/>
    <property type="match status" value="1"/>
</dbReference>
<dbReference type="InterPro" id="IPR036388">
    <property type="entry name" value="WH-like_DNA-bd_sf"/>
</dbReference>